<protein>
    <submittedName>
        <fullName evidence="2">Anti-anti-sigma regulatory protein</fullName>
    </submittedName>
</protein>
<comment type="caution">
    <text evidence="2">The sequence shown here is derived from an EMBL/GenBank/DDBJ whole genome shotgun (WGS) entry which is preliminary data.</text>
</comment>
<evidence type="ECO:0000313" key="2">
    <source>
        <dbReference type="EMBL" id="KJV07487.1"/>
    </source>
</evidence>
<keyword evidence="3" id="KW-1185">Reference proteome</keyword>
<dbReference type="Pfam" id="PF12974">
    <property type="entry name" value="Phosphonate-bd"/>
    <property type="match status" value="1"/>
</dbReference>
<evidence type="ECO:0000313" key="3">
    <source>
        <dbReference type="Proteomes" id="UP000033684"/>
    </source>
</evidence>
<accession>A0A0F3ILE6</accession>
<dbReference type="InterPro" id="IPR058548">
    <property type="entry name" value="MlaB-like_STAS"/>
</dbReference>
<dbReference type="Gene3D" id="3.30.750.24">
    <property type="entry name" value="STAS domain"/>
    <property type="match status" value="1"/>
</dbReference>
<dbReference type="OrthoDB" id="5291355at2"/>
<proteinExistence type="predicted"/>
<reference evidence="3" key="1">
    <citation type="submission" date="2015-03" db="EMBL/GenBank/DDBJ databases">
        <title>Draft genome sequence of a novel methanotroph (Sn10-6) isolated from flooded ricefield rhizosphere in India.</title>
        <authorList>
            <person name="Pandit P.S."/>
            <person name="Pore S.D."/>
            <person name="Arora P."/>
            <person name="Kapse N.G."/>
            <person name="Dhakephalkar P.K."/>
            <person name="Rahalkar M.C."/>
        </authorList>
    </citation>
    <scope>NUCLEOTIDE SEQUENCE [LARGE SCALE GENOMIC DNA]</scope>
    <source>
        <strain evidence="3">Sn10-6</strain>
    </source>
</reference>
<gene>
    <name evidence="2" type="ORF">VZ94_04465</name>
</gene>
<dbReference type="InterPro" id="IPR036513">
    <property type="entry name" value="STAS_dom_sf"/>
</dbReference>
<dbReference type="InterPro" id="IPR002645">
    <property type="entry name" value="STAS_dom"/>
</dbReference>
<organism evidence="2 3">
    <name type="scientific">Methylocucumis oryzae</name>
    <dbReference type="NCBI Taxonomy" id="1632867"/>
    <lineage>
        <taxon>Bacteria</taxon>
        <taxon>Pseudomonadati</taxon>
        <taxon>Pseudomonadota</taxon>
        <taxon>Gammaproteobacteria</taxon>
        <taxon>Methylococcales</taxon>
        <taxon>Methylococcaceae</taxon>
        <taxon>Methylocucumis</taxon>
    </lineage>
</organism>
<dbReference type="Pfam" id="PF13466">
    <property type="entry name" value="STAS_2"/>
    <property type="match status" value="1"/>
</dbReference>
<feature type="domain" description="STAS" evidence="1">
    <location>
        <begin position="19"/>
        <end position="95"/>
    </location>
</feature>
<dbReference type="CDD" id="cd07043">
    <property type="entry name" value="STAS_anti-anti-sigma_factors"/>
    <property type="match status" value="1"/>
</dbReference>
<evidence type="ECO:0000259" key="1">
    <source>
        <dbReference type="PROSITE" id="PS50801"/>
    </source>
</evidence>
<dbReference type="SUPFAM" id="SSF52091">
    <property type="entry name" value="SpoIIaa-like"/>
    <property type="match status" value="1"/>
</dbReference>
<dbReference type="PATRIC" id="fig|1632867.3.peg.3956"/>
<dbReference type="RefSeq" id="WP_045778319.1">
    <property type="nucleotide sequence ID" value="NZ_LAJX01000034.1"/>
</dbReference>
<dbReference type="EMBL" id="LAJX01000034">
    <property type="protein sequence ID" value="KJV07487.1"/>
    <property type="molecule type" value="Genomic_DNA"/>
</dbReference>
<name>A0A0F3ILE6_9GAMM</name>
<dbReference type="AlphaFoldDB" id="A0A0F3ILE6"/>
<reference evidence="2 3" key="2">
    <citation type="journal article" date="2016" name="Microb. Ecol.">
        <title>Genome Characteristics of a Novel Type I Methanotroph (Sn10-6) Isolated from a Flooded Indian Rice Field.</title>
        <authorList>
            <person name="Rahalkar M.C."/>
            <person name="Pandit P.S."/>
            <person name="Dhakephalkar P.K."/>
            <person name="Pore S."/>
            <person name="Arora P."/>
            <person name="Kapse N."/>
        </authorList>
    </citation>
    <scope>NUCLEOTIDE SEQUENCE [LARGE SCALE GENOMIC DNA]</scope>
    <source>
        <strain evidence="2 3">Sn10-6</strain>
    </source>
</reference>
<sequence length="377" mass="42480">MNMAVKFSIEPVTGQDFHYNLVGSIDAHASETLNTLYDIPAESHVLLDFSQVERVNSMGLSLLLKLFEIWESKRIKIEVQHLDRMISMLFKITGLGRFIKDGKAGPATPASTANPEPPRHIEAKIAATTSTPASTASDKLNFVASLQTGQQLTGWYLLNTYLQRRLKQAIHFEQANDVLNPNFTDLLFAKPFEACQMINNHGYIPVMRPITDTDEVVILTRADDDRALADYPNAIVATASKDSFVYLLGRFLCDENDLDSEQLQFDFSGNEIKALQMLIRKKADLVFMLKKAYDGLSSFSRNSVRLLDESRTEFAHHLFCVAPHLTGHISELSNVLGDMVQDEQGKQILVDIQMQGWQKPEEEAMAMLQMVYRRYAG</sequence>
<dbReference type="Proteomes" id="UP000033684">
    <property type="component" value="Unassembled WGS sequence"/>
</dbReference>
<dbReference type="PROSITE" id="PS50801">
    <property type="entry name" value="STAS"/>
    <property type="match status" value="1"/>
</dbReference>